<reference evidence="1" key="1">
    <citation type="submission" date="2014-11" db="EMBL/GenBank/DDBJ databases">
        <authorList>
            <person name="Amaro Gonzalez C."/>
        </authorList>
    </citation>
    <scope>NUCLEOTIDE SEQUENCE</scope>
</reference>
<dbReference type="AlphaFoldDB" id="A0A0E9VZG4"/>
<evidence type="ECO:0000313" key="1">
    <source>
        <dbReference type="EMBL" id="JAH83534.1"/>
    </source>
</evidence>
<sequence length="34" mass="3903">MLLYGILVLGGNNKNSSYIMYIIQIISIILNKWC</sequence>
<accession>A0A0E9VZG4</accession>
<dbReference type="EMBL" id="GBXM01025043">
    <property type="protein sequence ID" value="JAH83534.1"/>
    <property type="molecule type" value="Transcribed_RNA"/>
</dbReference>
<organism evidence="1">
    <name type="scientific">Anguilla anguilla</name>
    <name type="common">European freshwater eel</name>
    <name type="synonym">Muraena anguilla</name>
    <dbReference type="NCBI Taxonomy" id="7936"/>
    <lineage>
        <taxon>Eukaryota</taxon>
        <taxon>Metazoa</taxon>
        <taxon>Chordata</taxon>
        <taxon>Craniata</taxon>
        <taxon>Vertebrata</taxon>
        <taxon>Euteleostomi</taxon>
        <taxon>Actinopterygii</taxon>
        <taxon>Neopterygii</taxon>
        <taxon>Teleostei</taxon>
        <taxon>Anguilliformes</taxon>
        <taxon>Anguillidae</taxon>
        <taxon>Anguilla</taxon>
    </lineage>
</organism>
<proteinExistence type="predicted"/>
<name>A0A0E9VZG4_ANGAN</name>
<protein>
    <submittedName>
        <fullName evidence="1">Uncharacterized protein</fullName>
    </submittedName>
</protein>
<reference evidence="1" key="2">
    <citation type="journal article" date="2015" name="Fish Shellfish Immunol.">
        <title>Early steps in the European eel (Anguilla anguilla)-Vibrio vulnificus interaction in the gills: Role of the RtxA13 toxin.</title>
        <authorList>
            <person name="Callol A."/>
            <person name="Pajuelo D."/>
            <person name="Ebbesson L."/>
            <person name="Teles M."/>
            <person name="MacKenzie S."/>
            <person name="Amaro C."/>
        </authorList>
    </citation>
    <scope>NUCLEOTIDE SEQUENCE</scope>
</reference>